<keyword evidence="1" id="KW-0812">Transmembrane</keyword>
<keyword evidence="1" id="KW-0472">Membrane</keyword>
<organism evidence="2 3">
    <name type="scientific">Fontibacillus phaseoli</name>
    <dbReference type="NCBI Taxonomy" id="1416533"/>
    <lineage>
        <taxon>Bacteria</taxon>
        <taxon>Bacillati</taxon>
        <taxon>Bacillota</taxon>
        <taxon>Bacilli</taxon>
        <taxon>Bacillales</taxon>
        <taxon>Paenibacillaceae</taxon>
        <taxon>Fontibacillus</taxon>
    </lineage>
</organism>
<dbReference type="AlphaFoldDB" id="A0A369BLT8"/>
<proteinExistence type="predicted"/>
<evidence type="ECO:0008006" key="4">
    <source>
        <dbReference type="Google" id="ProtNLM"/>
    </source>
</evidence>
<feature type="transmembrane region" description="Helical" evidence="1">
    <location>
        <begin position="48"/>
        <end position="71"/>
    </location>
</feature>
<sequence>MNENRLKGLFESLKPKEEHKDTLFQALSAKGEQAEKRMPIPWRHVRTAMLATAMMIGFITTTAYAAAYFGLDMKFLNFLKPSDSEQERYLQNGAYVVNKQVANKNGTLEIKQIIGDGHLIYILMDFTAPEGTVLNAERYRFEGDLDWDSAGSSSAGYDFALLDDGNSEDNKISLVMSYLVTDQTAPGQEVTLLVENLEGAEAFPDEYETVISGSWETRLKLDYKNISTQHRVDKKLTLYGYEATWSSISVSPISVTLKVSSTFTKQISEAASESWKEIGLNEYSDHYPMIIRYQDGTSETTSVFTGMVVADHLSETITIVKTFTPLINDKQIETIEFFGTVIPMN</sequence>
<keyword evidence="1" id="KW-1133">Transmembrane helix</keyword>
<dbReference type="EMBL" id="QPJW01000001">
    <property type="protein sequence ID" value="RCX22562.1"/>
    <property type="molecule type" value="Genomic_DNA"/>
</dbReference>
<accession>A0A369BLT8</accession>
<evidence type="ECO:0000256" key="1">
    <source>
        <dbReference type="SAM" id="Phobius"/>
    </source>
</evidence>
<evidence type="ECO:0000313" key="2">
    <source>
        <dbReference type="EMBL" id="RCX22562.1"/>
    </source>
</evidence>
<reference evidence="2 3" key="1">
    <citation type="submission" date="2018-07" db="EMBL/GenBank/DDBJ databases">
        <title>Genomic Encyclopedia of Type Strains, Phase III (KMG-III): the genomes of soil and plant-associated and newly described type strains.</title>
        <authorList>
            <person name="Whitman W."/>
        </authorList>
    </citation>
    <scope>NUCLEOTIDE SEQUENCE [LARGE SCALE GENOMIC DNA]</scope>
    <source>
        <strain evidence="2 3">CECT 8333</strain>
    </source>
</reference>
<protein>
    <recommendedName>
        <fullName evidence="4">DUF4179 domain-containing protein</fullName>
    </recommendedName>
</protein>
<name>A0A369BLT8_9BACL</name>
<dbReference type="RefSeq" id="WP_114494537.1">
    <property type="nucleotide sequence ID" value="NZ_QPJW01000001.1"/>
</dbReference>
<comment type="caution">
    <text evidence="2">The sequence shown here is derived from an EMBL/GenBank/DDBJ whole genome shotgun (WGS) entry which is preliminary data.</text>
</comment>
<dbReference type="Proteomes" id="UP000253090">
    <property type="component" value="Unassembled WGS sequence"/>
</dbReference>
<keyword evidence="3" id="KW-1185">Reference proteome</keyword>
<dbReference type="Gene3D" id="2.60.40.1630">
    <property type="entry name" value="bacillus anthracis domain"/>
    <property type="match status" value="1"/>
</dbReference>
<dbReference type="OrthoDB" id="1846086at2"/>
<evidence type="ECO:0000313" key="3">
    <source>
        <dbReference type="Proteomes" id="UP000253090"/>
    </source>
</evidence>
<gene>
    <name evidence="2" type="ORF">DFP94_101142</name>
</gene>